<evidence type="ECO:0000256" key="6">
    <source>
        <dbReference type="ARBA" id="ARBA00023239"/>
    </source>
</evidence>
<dbReference type="NCBIfam" id="NF004517">
    <property type="entry name" value="PRK05862.1"/>
    <property type="match status" value="1"/>
</dbReference>
<dbReference type="Gene3D" id="3.90.226.10">
    <property type="entry name" value="2-enoyl-CoA Hydratase, Chain A, domain 1"/>
    <property type="match status" value="1"/>
</dbReference>
<evidence type="ECO:0000256" key="1">
    <source>
        <dbReference type="ARBA" id="ARBA00002994"/>
    </source>
</evidence>
<evidence type="ECO:0000256" key="8">
    <source>
        <dbReference type="ARBA" id="ARBA00023717"/>
    </source>
</evidence>
<protein>
    <recommendedName>
        <fullName evidence="9">Probable enoyl-CoA hydratase echA8</fullName>
        <ecNumber evidence="3">4.2.1.17</ecNumber>
    </recommendedName>
</protein>
<comment type="catalytic activity">
    <reaction evidence="8">
        <text>a 4-saturated-(3S)-3-hydroxyacyl-CoA = a (3E)-enoyl-CoA + H2O</text>
        <dbReference type="Rhea" id="RHEA:20724"/>
        <dbReference type="ChEBI" id="CHEBI:15377"/>
        <dbReference type="ChEBI" id="CHEBI:58521"/>
        <dbReference type="ChEBI" id="CHEBI:137480"/>
        <dbReference type="EC" id="4.2.1.17"/>
    </reaction>
</comment>
<evidence type="ECO:0000313" key="12">
    <source>
        <dbReference type="Proteomes" id="UP000002357"/>
    </source>
</evidence>
<dbReference type="PROSITE" id="PS00166">
    <property type="entry name" value="ENOYL_COA_HYDRATASE"/>
    <property type="match status" value="1"/>
</dbReference>
<evidence type="ECO:0000256" key="10">
    <source>
        <dbReference type="RuleBase" id="RU003707"/>
    </source>
</evidence>
<keyword evidence="4" id="KW-0276">Fatty acid metabolism</keyword>
<comment type="function">
    <text evidence="1">Could possibly oxidize fatty acids using specific components.</text>
</comment>
<organism evidence="11 12">
    <name type="scientific">Streptomyces clavuligerus</name>
    <dbReference type="NCBI Taxonomy" id="1901"/>
    <lineage>
        <taxon>Bacteria</taxon>
        <taxon>Bacillati</taxon>
        <taxon>Actinomycetota</taxon>
        <taxon>Actinomycetes</taxon>
        <taxon>Kitasatosporales</taxon>
        <taxon>Streptomycetaceae</taxon>
        <taxon>Streptomyces</taxon>
    </lineage>
</organism>
<reference evidence="11 12" key="1">
    <citation type="journal article" date="2010" name="Genome Biol. Evol.">
        <title>The sequence of a 1.8-mb bacterial linear plasmid reveals a rich evolutionary reservoir of secondary metabolic pathways.</title>
        <authorList>
            <person name="Medema M.H."/>
            <person name="Trefzer A."/>
            <person name="Kovalchuk A."/>
            <person name="van den Berg M."/>
            <person name="Mueller U."/>
            <person name="Heijne W."/>
            <person name="Wu L."/>
            <person name="Alam M.T."/>
            <person name="Ronning C.M."/>
            <person name="Nierman W.C."/>
            <person name="Bovenberg R.A.L."/>
            <person name="Breitling R."/>
            <person name="Takano E."/>
        </authorList>
    </citation>
    <scope>NUCLEOTIDE SEQUENCE [LARGE SCALE GENOMIC DNA]</scope>
    <source>
        <strain evidence="11">ATCC 27064</strain>
        <plasmid evidence="11 12">pSCL4</plasmid>
    </source>
</reference>
<dbReference type="InterPro" id="IPR001753">
    <property type="entry name" value="Enoyl-CoA_hydra/iso"/>
</dbReference>
<dbReference type="Proteomes" id="UP000002357">
    <property type="component" value="Plasmid pSCL4"/>
</dbReference>
<dbReference type="InterPro" id="IPR029045">
    <property type="entry name" value="ClpP/crotonase-like_dom_sf"/>
</dbReference>
<accession>B5GMB2</accession>
<sequence>MTTTSPEAYETITVERKGRAALLTLNRPQALNALNLQVMEDVVAAVEALDRDPGCGCIVITGSAKAFAAGADIKEMHPQGYLDMYLSDWFTAWDRLGQARTPTVAAVSGYALGGGCELAMLCDILIAADTAVFGQPEIKLGVIPGIGGSQRLTRAIGKAKAMDLCLTGRTMDAAEAERAGLVSRVVPADELLGEALAVAGTVAAMSLPTAMMAKEAVGRAFETTLAEGVRFERRLFHAVFATADQKEGMSAFIDKRPPDFHHR</sequence>
<dbReference type="OrthoDB" id="8452484at2"/>
<dbReference type="PANTHER" id="PTHR11941">
    <property type="entry name" value="ENOYL-COA HYDRATASE-RELATED"/>
    <property type="match status" value="1"/>
</dbReference>
<proteinExistence type="inferred from homology"/>
<dbReference type="GeneID" id="93734033"/>
<evidence type="ECO:0000256" key="2">
    <source>
        <dbReference type="ARBA" id="ARBA00005254"/>
    </source>
</evidence>
<evidence type="ECO:0000256" key="3">
    <source>
        <dbReference type="ARBA" id="ARBA00012076"/>
    </source>
</evidence>
<evidence type="ECO:0000256" key="4">
    <source>
        <dbReference type="ARBA" id="ARBA00022832"/>
    </source>
</evidence>
<dbReference type="CDD" id="cd06558">
    <property type="entry name" value="crotonase-like"/>
    <property type="match status" value="1"/>
</dbReference>
<keyword evidence="11" id="KW-0614">Plasmid</keyword>
<dbReference type="eggNOG" id="COG1024">
    <property type="taxonomic scope" value="Bacteria"/>
</dbReference>
<comment type="catalytic activity">
    <reaction evidence="7">
        <text>a (3S)-3-hydroxyacyl-CoA = a (2E)-enoyl-CoA + H2O</text>
        <dbReference type="Rhea" id="RHEA:16105"/>
        <dbReference type="ChEBI" id="CHEBI:15377"/>
        <dbReference type="ChEBI" id="CHEBI:57318"/>
        <dbReference type="ChEBI" id="CHEBI:58856"/>
        <dbReference type="EC" id="4.2.1.17"/>
    </reaction>
</comment>
<dbReference type="Pfam" id="PF00378">
    <property type="entry name" value="ECH_1"/>
    <property type="match status" value="1"/>
</dbReference>
<keyword evidence="6 11" id="KW-0456">Lyase</keyword>
<dbReference type="Gene3D" id="1.10.12.10">
    <property type="entry name" value="Lyase 2-enoyl-coa Hydratase, Chain A, domain 2"/>
    <property type="match status" value="1"/>
</dbReference>
<dbReference type="GO" id="GO:0016853">
    <property type="term" value="F:isomerase activity"/>
    <property type="evidence" value="ECO:0007669"/>
    <property type="project" value="UniProtKB-KW"/>
</dbReference>
<gene>
    <name evidence="11" type="ORF">SCLAV_p0935</name>
</gene>
<evidence type="ECO:0000256" key="5">
    <source>
        <dbReference type="ARBA" id="ARBA00023098"/>
    </source>
</evidence>
<geneLocation type="plasmid" evidence="11 12">
    <name>pSCL4</name>
</geneLocation>
<keyword evidence="11" id="KW-0413">Isomerase</keyword>
<evidence type="ECO:0000256" key="7">
    <source>
        <dbReference type="ARBA" id="ARBA00023709"/>
    </source>
</evidence>
<dbReference type="SUPFAM" id="SSF52096">
    <property type="entry name" value="ClpP/crotonase"/>
    <property type="match status" value="1"/>
</dbReference>
<evidence type="ECO:0000256" key="9">
    <source>
        <dbReference type="ARBA" id="ARBA00068643"/>
    </source>
</evidence>
<keyword evidence="5" id="KW-0443">Lipid metabolism</keyword>
<dbReference type="InterPro" id="IPR014748">
    <property type="entry name" value="Enoyl-CoA_hydra_C"/>
</dbReference>
<name>B5GMB2_STRCL</name>
<dbReference type="FunFam" id="1.10.12.10:FF:000001">
    <property type="entry name" value="Probable enoyl-CoA hydratase, mitochondrial"/>
    <property type="match status" value="1"/>
</dbReference>
<dbReference type="InterPro" id="IPR018376">
    <property type="entry name" value="Enoyl-CoA_hyd/isom_CS"/>
</dbReference>
<dbReference type="GO" id="GO:0006635">
    <property type="term" value="P:fatty acid beta-oxidation"/>
    <property type="evidence" value="ECO:0007669"/>
    <property type="project" value="TreeGrafter"/>
</dbReference>
<dbReference type="PANTHER" id="PTHR11941:SF54">
    <property type="entry name" value="ENOYL-COA HYDRATASE, MITOCHONDRIAL"/>
    <property type="match status" value="1"/>
</dbReference>
<keyword evidence="12" id="KW-1185">Reference proteome</keyword>
<comment type="similarity">
    <text evidence="2 10">Belongs to the enoyl-CoA hydratase/isomerase family.</text>
</comment>
<dbReference type="AlphaFoldDB" id="B5GMB2"/>
<dbReference type="GO" id="GO:0004300">
    <property type="term" value="F:enoyl-CoA hydratase activity"/>
    <property type="evidence" value="ECO:0007669"/>
    <property type="project" value="UniProtKB-EC"/>
</dbReference>
<dbReference type="EC" id="4.2.1.17" evidence="3"/>
<dbReference type="EMBL" id="CM000914">
    <property type="protein sequence ID" value="EFG04422.2"/>
    <property type="molecule type" value="Genomic_DNA"/>
</dbReference>
<evidence type="ECO:0000313" key="11">
    <source>
        <dbReference type="EMBL" id="EFG04422.2"/>
    </source>
</evidence>
<dbReference type="FunFam" id="3.90.226.10:FF:000019">
    <property type="entry name" value="Enoyl-CoA hydratase, mitochondrial"/>
    <property type="match status" value="1"/>
</dbReference>
<dbReference type="KEGG" id="sclf:BB341_28845"/>
<dbReference type="RefSeq" id="WP_003952868.1">
    <property type="nucleotide sequence ID" value="NZ_CM000914.1"/>
</dbReference>